<name>B8J8Q5_ANAD2</name>
<accession>B8J8Q5</accession>
<evidence type="ECO:0000313" key="2">
    <source>
        <dbReference type="EMBL" id="ACL67341.1"/>
    </source>
</evidence>
<keyword evidence="3" id="KW-1185">Reference proteome</keyword>
<protein>
    <submittedName>
        <fullName evidence="2">Uncharacterized protein</fullName>
    </submittedName>
</protein>
<feature type="region of interest" description="Disordered" evidence="1">
    <location>
        <begin position="1"/>
        <end position="28"/>
    </location>
</feature>
<organism evidence="2 3">
    <name type="scientific">Anaeromyxobacter dehalogenans (strain ATCC BAA-258 / DSM 21875 / 2CP-1)</name>
    <dbReference type="NCBI Taxonomy" id="455488"/>
    <lineage>
        <taxon>Bacteria</taxon>
        <taxon>Pseudomonadati</taxon>
        <taxon>Myxococcota</taxon>
        <taxon>Myxococcia</taxon>
        <taxon>Myxococcales</taxon>
        <taxon>Cystobacterineae</taxon>
        <taxon>Anaeromyxobacteraceae</taxon>
        <taxon>Anaeromyxobacter</taxon>
    </lineage>
</organism>
<sequence length="111" mass="12679">MGERMPRRPRALRDAMAERPQTPYLPDGRLDPKEWEIACTACNALQLAVLPGEPWFVKARPVEVRGQGVELEVVVRWLSPEVVEKVPDRVDGYLVEMVLESELAHDEHTLH</sequence>
<feature type="compositionally biased region" description="Basic and acidic residues" evidence="1">
    <location>
        <begin position="1"/>
        <end position="17"/>
    </location>
</feature>
<proteinExistence type="predicted"/>
<dbReference type="HOGENOM" id="CLU_2204570_0_0_7"/>
<evidence type="ECO:0000313" key="3">
    <source>
        <dbReference type="Proteomes" id="UP000007089"/>
    </source>
</evidence>
<dbReference type="AlphaFoldDB" id="B8J8Q5"/>
<dbReference type="Proteomes" id="UP000007089">
    <property type="component" value="Chromosome"/>
</dbReference>
<evidence type="ECO:0000256" key="1">
    <source>
        <dbReference type="SAM" id="MobiDB-lite"/>
    </source>
</evidence>
<reference evidence="2" key="1">
    <citation type="submission" date="2009-01" db="EMBL/GenBank/DDBJ databases">
        <title>Complete sequence of Anaeromyxobacter dehalogenans 2CP-1.</title>
        <authorList>
            <consortium name="US DOE Joint Genome Institute"/>
            <person name="Lucas S."/>
            <person name="Copeland A."/>
            <person name="Lapidus A."/>
            <person name="Glavina del Rio T."/>
            <person name="Dalin E."/>
            <person name="Tice H."/>
            <person name="Bruce D."/>
            <person name="Goodwin L."/>
            <person name="Pitluck S."/>
            <person name="Saunders E."/>
            <person name="Brettin T."/>
            <person name="Detter J.C."/>
            <person name="Han C."/>
            <person name="Larimer F."/>
            <person name="Land M."/>
            <person name="Hauser L."/>
            <person name="Kyrpides N."/>
            <person name="Ovchinnikova G."/>
            <person name="Beliaev A.S."/>
            <person name="Richardson P."/>
        </authorList>
    </citation>
    <scope>NUCLEOTIDE SEQUENCE</scope>
    <source>
        <strain evidence="2">2CP-1</strain>
    </source>
</reference>
<gene>
    <name evidence="2" type="ordered locus">A2cp1_4022</name>
</gene>
<dbReference type="KEGG" id="acp:A2cp1_4022"/>
<dbReference type="EMBL" id="CP001359">
    <property type="protein sequence ID" value="ACL67341.1"/>
    <property type="molecule type" value="Genomic_DNA"/>
</dbReference>